<dbReference type="RefSeq" id="XP_003014720.1">
    <property type="nucleotide sequence ID" value="XM_003014674.1"/>
</dbReference>
<organism evidence="2 3">
    <name type="scientific">Arthroderma benhamiae (strain ATCC MYA-4681 / CBS 112371)</name>
    <name type="common">Trichophyton mentagrophytes</name>
    <dbReference type="NCBI Taxonomy" id="663331"/>
    <lineage>
        <taxon>Eukaryota</taxon>
        <taxon>Fungi</taxon>
        <taxon>Dikarya</taxon>
        <taxon>Ascomycota</taxon>
        <taxon>Pezizomycotina</taxon>
        <taxon>Eurotiomycetes</taxon>
        <taxon>Eurotiomycetidae</taxon>
        <taxon>Onygenales</taxon>
        <taxon>Arthrodermataceae</taxon>
        <taxon>Trichophyton</taxon>
    </lineage>
</organism>
<accession>D4ASR7</accession>
<comment type="caution">
    <text evidence="2">The sequence shown here is derived from an EMBL/GenBank/DDBJ whole genome shotgun (WGS) entry which is preliminary data.</text>
</comment>
<protein>
    <submittedName>
        <fullName evidence="2">Uncharacterized protein</fullName>
    </submittedName>
</protein>
<proteinExistence type="predicted"/>
<dbReference type="EMBL" id="ABSU01000008">
    <property type="protein sequence ID" value="EFE33817.1"/>
    <property type="molecule type" value="Genomic_DNA"/>
</dbReference>
<dbReference type="KEGG" id="abe:ARB_07282"/>
<feature type="compositionally biased region" description="Basic residues" evidence="1">
    <location>
        <begin position="39"/>
        <end position="54"/>
    </location>
</feature>
<dbReference type="GeneID" id="9520257"/>
<feature type="region of interest" description="Disordered" evidence="1">
    <location>
        <begin position="1"/>
        <end position="54"/>
    </location>
</feature>
<keyword evidence="3" id="KW-1185">Reference proteome</keyword>
<gene>
    <name evidence="2" type="ORF">ARB_07282</name>
</gene>
<sequence>MRAETKNESKKEKEREEEEERKGKKEWNEFAIEDILKRCPSKRGRKEKRRKKNW</sequence>
<feature type="compositionally biased region" description="Basic and acidic residues" evidence="1">
    <location>
        <begin position="1"/>
        <end position="28"/>
    </location>
</feature>
<dbReference type="HOGENOM" id="CLU_3052077_0_0_1"/>
<dbReference type="AlphaFoldDB" id="D4ASR7"/>
<name>D4ASR7_ARTBC</name>
<dbReference type="Proteomes" id="UP000008866">
    <property type="component" value="Unassembled WGS sequence"/>
</dbReference>
<evidence type="ECO:0000313" key="3">
    <source>
        <dbReference type="Proteomes" id="UP000008866"/>
    </source>
</evidence>
<evidence type="ECO:0000313" key="2">
    <source>
        <dbReference type="EMBL" id="EFE33817.1"/>
    </source>
</evidence>
<reference evidence="3" key="1">
    <citation type="journal article" date="2011" name="Genome Biol.">
        <title>Comparative and functional genomics provide insights into the pathogenicity of dermatophytic fungi.</title>
        <authorList>
            <person name="Burmester A."/>
            <person name="Shelest E."/>
            <person name="Gloeckner G."/>
            <person name="Heddergott C."/>
            <person name="Schindler S."/>
            <person name="Staib P."/>
            <person name="Heidel A."/>
            <person name="Felder M."/>
            <person name="Petzold A."/>
            <person name="Szafranski K."/>
            <person name="Feuermann M."/>
            <person name="Pedruzzi I."/>
            <person name="Priebe S."/>
            <person name="Groth M."/>
            <person name="Winkler R."/>
            <person name="Li W."/>
            <person name="Kniemeyer O."/>
            <person name="Schroeckh V."/>
            <person name="Hertweck C."/>
            <person name="Hube B."/>
            <person name="White T.C."/>
            <person name="Platzer M."/>
            <person name="Guthke R."/>
            <person name="Heitman J."/>
            <person name="Woestemeyer J."/>
            <person name="Zipfel P.F."/>
            <person name="Monod M."/>
            <person name="Brakhage A.A."/>
        </authorList>
    </citation>
    <scope>NUCLEOTIDE SEQUENCE [LARGE SCALE GENOMIC DNA]</scope>
    <source>
        <strain evidence="3">ATCC MYA-4681 / CBS 112371</strain>
    </source>
</reference>
<evidence type="ECO:0000256" key="1">
    <source>
        <dbReference type="SAM" id="MobiDB-lite"/>
    </source>
</evidence>